<feature type="active site" description="Proton acceptor" evidence="8">
    <location>
        <position position="44"/>
    </location>
</feature>
<dbReference type="FunFam" id="3.40.50.2000:FF:000032">
    <property type="entry name" value="3-deoxy-D-manno-octulosonic acid transferase"/>
    <property type="match status" value="1"/>
</dbReference>
<dbReference type="PANTHER" id="PTHR42755">
    <property type="entry name" value="3-DEOXY-MANNO-OCTULOSONATE CYTIDYLYLTRANSFERASE"/>
    <property type="match status" value="1"/>
</dbReference>
<evidence type="ECO:0000256" key="6">
    <source>
        <dbReference type="ARBA" id="ARBA00031445"/>
    </source>
</evidence>
<evidence type="ECO:0000256" key="5">
    <source>
        <dbReference type="ARBA" id="ARBA00022679"/>
    </source>
</evidence>
<comment type="function">
    <text evidence="10">Involved in lipopolysaccharide (LPS) biosynthesis. Catalyzes the transfer of 3-deoxy-D-manno-octulosonate (Kdo) residue(s) from CMP-Kdo to lipid IV(A), the tetraacyldisaccharide-1,4'-bisphosphate precursor of lipid A.</text>
</comment>
<feature type="site" description="Transition state stabilizer" evidence="9">
    <location>
        <position position="111"/>
    </location>
</feature>
<dbReference type="UniPathway" id="UPA00958"/>
<accession>A0A520MZW7</accession>
<proteinExistence type="inferred from homology"/>
<dbReference type="SUPFAM" id="SSF53756">
    <property type="entry name" value="UDP-Glycosyltransferase/glycogen phosphorylase"/>
    <property type="match status" value="1"/>
</dbReference>
<gene>
    <name evidence="12" type="ORF">EVA93_03670</name>
</gene>
<evidence type="ECO:0000259" key="11">
    <source>
        <dbReference type="Pfam" id="PF04413"/>
    </source>
</evidence>
<dbReference type="AlphaFoldDB" id="A0A520MZW7"/>
<evidence type="ECO:0000256" key="8">
    <source>
        <dbReference type="PIRSR" id="PIRSR639901-1"/>
    </source>
</evidence>
<evidence type="ECO:0000313" key="13">
    <source>
        <dbReference type="Proteomes" id="UP000318710"/>
    </source>
</evidence>
<protein>
    <recommendedName>
        <fullName evidence="4 10">3-deoxy-D-manno-octulosonic acid transferase</fullName>
        <shortName evidence="10">Kdo transferase</shortName>
        <ecNumber evidence="3 10">2.4.99.12</ecNumber>
    </recommendedName>
    <alternativeName>
        <fullName evidence="6 10">Lipid IV(A) 3-deoxy-D-manno-octulosonic acid transferase</fullName>
    </alternativeName>
</protein>
<comment type="subcellular location">
    <subcellularLocation>
        <location evidence="10">Cell membrane</location>
    </subcellularLocation>
</comment>
<comment type="caution">
    <text evidence="12">The sequence shown here is derived from an EMBL/GenBank/DDBJ whole genome shotgun (WGS) entry which is preliminary data.</text>
</comment>
<name>A0A520MZW7_9GAMM</name>
<keyword evidence="10" id="KW-1003">Cell membrane</keyword>
<comment type="similarity">
    <text evidence="2">Belongs to the glycosyltransferase group 1 family. Glycosyltransferase 30 subfamily.</text>
</comment>
<dbReference type="EMBL" id="SHBF01000021">
    <property type="protein sequence ID" value="RZO26777.1"/>
    <property type="molecule type" value="Genomic_DNA"/>
</dbReference>
<dbReference type="EC" id="2.4.99.12" evidence="3 10"/>
<dbReference type="InterPro" id="IPR039901">
    <property type="entry name" value="Kdotransferase"/>
</dbReference>
<evidence type="ECO:0000256" key="10">
    <source>
        <dbReference type="RuleBase" id="RU365103"/>
    </source>
</evidence>
<dbReference type="GO" id="GO:0009244">
    <property type="term" value="P:lipopolysaccharide core region biosynthetic process"/>
    <property type="evidence" value="ECO:0007669"/>
    <property type="project" value="UniProtKB-UniRule"/>
</dbReference>
<evidence type="ECO:0000256" key="3">
    <source>
        <dbReference type="ARBA" id="ARBA00012621"/>
    </source>
</evidence>
<dbReference type="InterPro" id="IPR038107">
    <property type="entry name" value="Glycos_transf_N_sf"/>
</dbReference>
<evidence type="ECO:0000256" key="9">
    <source>
        <dbReference type="PIRSR" id="PIRSR639901-2"/>
    </source>
</evidence>
<keyword evidence="10" id="KW-0472">Membrane</keyword>
<comment type="pathway">
    <text evidence="1 10">Bacterial outer membrane biogenesis; LPS core biosynthesis.</text>
</comment>
<dbReference type="GO" id="GO:0009245">
    <property type="term" value="P:lipid A biosynthetic process"/>
    <property type="evidence" value="ECO:0007669"/>
    <property type="project" value="TreeGrafter"/>
</dbReference>
<evidence type="ECO:0000256" key="1">
    <source>
        <dbReference type="ARBA" id="ARBA00004713"/>
    </source>
</evidence>
<dbReference type="Gene3D" id="3.40.50.11720">
    <property type="entry name" value="3-Deoxy-D-manno-octulosonic-acid transferase, N-terminal domain"/>
    <property type="match status" value="1"/>
</dbReference>
<dbReference type="GO" id="GO:0043842">
    <property type="term" value="F:Kdo transferase activity"/>
    <property type="evidence" value="ECO:0007669"/>
    <property type="project" value="UniProtKB-EC"/>
</dbReference>
<reference evidence="12 13" key="1">
    <citation type="submission" date="2019-02" db="EMBL/GenBank/DDBJ databases">
        <title>Prokaryotic population dynamics and viral predation in marine succession experiment using metagenomics: the confinement effect.</title>
        <authorList>
            <person name="Haro-Moreno J.M."/>
            <person name="Rodriguez-Valera F."/>
            <person name="Lopez-Perez M."/>
        </authorList>
    </citation>
    <scope>NUCLEOTIDE SEQUENCE [LARGE SCALE GENOMIC DNA]</scope>
    <source>
        <strain evidence="12">MED-G160</strain>
    </source>
</reference>
<evidence type="ECO:0000256" key="2">
    <source>
        <dbReference type="ARBA" id="ARBA00006380"/>
    </source>
</evidence>
<keyword evidence="5 10" id="KW-0808">Transferase</keyword>
<comment type="catalytic activity">
    <reaction evidence="7 10">
        <text>lipid IVA (E. coli) + CMP-3-deoxy-beta-D-manno-octulosonate = alpha-Kdo-(2-&gt;6)-lipid IVA (E. coli) + CMP + H(+)</text>
        <dbReference type="Rhea" id="RHEA:28066"/>
        <dbReference type="ChEBI" id="CHEBI:15378"/>
        <dbReference type="ChEBI" id="CHEBI:58603"/>
        <dbReference type="ChEBI" id="CHEBI:60364"/>
        <dbReference type="ChEBI" id="CHEBI:60377"/>
        <dbReference type="ChEBI" id="CHEBI:85987"/>
        <dbReference type="EC" id="2.4.99.12"/>
    </reaction>
</comment>
<dbReference type="Gene3D" id="3.40.50.2000">
    <property type="entry name" value="Glycogen Phosphorylase B"/>
    <property type="match status" value="1"/>
</dbReference>
<dbReference type="InterPro" id="IPR007507">
    <property type="entry name" value="Glycos_transf_N"/>
</dbReference>
<evidence type="ECO:0000256" key="7">
    <source>
        <dbReference type="ARBA" id="ARBA00049183"/>
    </source>
</evidence>
<evidence type="ECO:0000313" key="12">
    <source>
        <dbReference type="EMBL" id="RZO26777.1"/>
    </source>
</evidence>
<dbReference type="Pfam" id="PF04413">
    <property type="entry name" value="Glycos_transf_N"/>
    <property type="match status" value="1"/>
</dbReference>
<feature type="site" description="Transition state stabilizer" evidence="9">
    <location>
        <position position="189"/>
    </location>
</feature>
<keyword evidence="10" id="KW-0448">Lipopolysaccharide biosynthesis</keyword>
<evidence type="ECO:0000256" key="4">
    <source>
        <dbReference type="ARBA" id="ARBA00019077"/>
    </source>
</evidence>
<dbReference type="GO" id="GO:0005886">
    <property type="term" value="C:plasma membrane"/>
    <property type="evidence" value="ECO:0007669"/>
    <property type="project" value="UniProtKB-SubCell"/>
</dbReference>
<dbReference type="Proteomes" id="UP000318710">
    <property type="component" value="Unassembled WGS sequence"/>
</dbReference>
<dbReference type="PANTHER" id="PTHR42755:SF1">
    <property type="entry name" value="3-DEOXY-D-MANNO-OCTULOSONIC ACID TRANSFERASE, MITOCHONDRIAL-RELATED"/>
    <property type="match status" value="1"/>
</dbReference>
<organism evidence="12 13">
    <name type="scientific">SAR86 cluster bacterium</name>
    <dbReference type="NCBI Taxonomy" id="2030880"/>
    <lineage>
        <taxon>Bacteria</taxon>
        <taxon>Pseudomonadati</taxon>
        <taxon>Pseudomonadota</taxon>
        <taxon>Gammaproteobacteria</taxon>
        <taxon>SAR86 cluster</taxon>
    </lineage>
</organism>
<feature type="domain" description="3-deoxy-D-manno-octulosonic-acid transferase N-terminal" evidence="11">
    <location>
        <begin position="19"/>
        <end position="192"/>
    </location>
</feature>
<sequence length="405" mass="46232">MVTRIIIKGLKDRDYLSNFLNRFGLYKEAFRENLIWFHAVSLGEVIGSEQLVRKFVNDKNVILTVSTPTGLRHARKIYGNDVIVVYAPWDFFLFVNVFIKKFSPSCLILFETEIWPSMIYLTSKRKIPIVLSNARLSESSLNRYLLFKSFSKSIIKKISLVLAQSEKHVERFVQIGAQNEKIKKVGSIKFDAEVQNNIGFNKVISNDKFFLAASTHEGEEEIIIDSYHKLLGDFPNLKLIIVPRHPERANSVIEIFKNQKINAVIKSDLNLQRENSNAIIINATGKLDSLYDFAEIAFIGGSLFKKYGGHNLIEAAKNKCAIIVGPYMKNFEDILNLFKNENACVQIESKSELTNAYKELLNNNELRINIVDNATEVVANNRGSSDKQFKYINDLINYEISNSNN</sequence>